<feature type="compositionally biased region" description="Basic and acidic residues" evidence="1">
    <location>
        <begin position="170"/>
        <end position="182"/>
    </location>
</feature>
<feature type="region of interest" description="Disordered" evidence="1">
    <location>
        <begin position="152"/>
        <end position="182"/>
    </location>
</feature>
<protein>
    <submittedName>
        <fullName evidence="2">Uncharacterized protein</fullName>
    </submittedName>
</protein>
<sequence>MAGGCLFLDHRNTCRIAYTIEPVREWIFPAEERLGWPCCARASGPPQRRRKKKGPSENRGPLRCEGQNLQRGTAGAMETGRRPSCASAVGLMSKFCAMCKQILCSAAMQEQRGWRLTSDLSCGFRAGRYSIPAWCDERVHATRQSQMAAAFIRQQDRDHPITEEEQDDRDQDRRGPELMLDRDKAAMRIEDFHPFAISGIYGKNQSEPDGHEDEEFDQAQDRDF</sequence>
<gene>
    <name evidence="2" type="ORF">AGR4C_pc30021</name>
</gene>
<evidence type="ECO:0000313" key="3">
    <source>
        <dbReference type="Proteomes" id="UP000191897"/>
    </source>
</evidence>
<evidence type="ECO:0000256" key="1">
    <source>
        <dbReference type="SAM" id="MobiDB-lite"/>
    </source>
</evidence>
<proteinExistence type="predicted"/>
<name>A0A1S7SFU2_AGRTU</name>
<feature type="region of interest" description="Disordered" evidence="1">
    <location>
        <begin position="199"/>
        <end position="224"/>
    </location>
</feature>
<reference evidence="2 3" key="1">
    <citation type="submission" date="2016-01" db="EMBL/GenBank/DDBJ databases">
        <authorList>
            <person name="Oliw E.H."/>
        </authorList>
    </citation>
    <scope>NUCLEOTIDE SEQUENCE [LARGE SCALE GENOMIC DNA]</scope>
    <source>
        <strain evidence="2 3">Kerr 14</strain>
    </source>
</reference>
<feature type="region of interest" description="Disordered" evidence="1">
    <location>
        <begin position="43"/>
        <end position="81"/>
    </location>
</feature>
<accession>A0A1S7SFU2</accession>
<organism evidence="2 3">
    <name type="scientific">Agrobacterium tumefaciens str. Kerr 14</name>
    <dbReference type="NCBI Taxonomy" id="1183424"/>
    <lineage>
        <taxon>Bacteria</taxon>
        <taxon>Pseudomonadati</taxon>
        <taxon>Pseudomonadota</taxon>
        <taxon>Alphaproteobacteria</taxon>
        <taxon>Hyphomicrobiales</taxon>
        <taxon>Rhizobiaceae</taxon>
        <taxon>Rhizobium/Agrobacterium group</taxon>
        <taxon>Agrobacterium</taxon>
        <taxon>Agrobacterium tumefaciens complex</taxon>
    </lineage>
</organism>
<dbReference type="Proteomes" id="UP000191897">
    <property type="component" value="Unassembled WGS sequence"/>
</dbReference>
<evidence type="ECO:0000313" key="2">
    <source>
        <dbReference type="EMBL" id="CUX68531.1"/>
    </source>
</evidence>
<dbReference type="EMBL" id="FBWC01000045">
    <property type="protein sequence ID" value="CUX68531.1"/>
    <property type="molecule type" value="Genomic_DNA"/>
</dbReference>
<dbReference type="AlphaFoldDB" id="A0A1S7SFU2"/>